<keyword evidence="3 6" id="KW-0812">Transmembrane</keyword>
<dbReference type="InterPro" id="IPR051542">
    <property type="entry name" value="Hydrogenase_cytochrome"/>
</dbReference>
<dbReference type="GO" id="GO:0020037">
    <property type="term" value="F:heme binding"/>
    <property type="evidence" value="ECO:0007669"/>
    <property type="project" value="TreeGrafter"/>
</dbReference>
<evidence type="ECO:0000256" key="2">
    <source>
        <dbReference type="ARBA" id="ARBA00022475"/>
    </source>
</evidence>
<name>A0A5S4ZWD3_9FIRM</name>
<evidence type="ECO:0000256" key="1">
    <source>
        <dbReference type="ARBA" id="ARBA00004651"/>
    </source>
</evidence>
<feature type="transmembrane region" description="Helical" evidence="6">
    <location>
        <begin position="65"/>
        <end position="83"/>
    </location>
</feature>
<evidence type="ECO:0000256" key="5">
    <source>
        <dbReference type="ARBA" id="ARBA00023136"/>
    </source>
</evidence>
<feature type="transmembrane region" description="Helical" evidence="6">
    <location>
        <begin position="26"/>
        <end position="45"/>
    </location>
</feature>
<dbReference type="GO" id="GO:0005886">
    <property type="term" value="C:plasma membrane"/>
    <property type="evidence" value="ECO:0007669"/>
    <property type="project" value="UniProtKB-SubCell"/>
</dbReference>
<keyword evidence="9" id="KW-1185">Reference proteome</keyword>
<keyword evidence="4 6" id="KW-1133">Transmembrane helix</keyword>
<comment type="subcellular location">
    <subcellularLocation>
        <location evidence="1">Cell membrane</location>
        <topology evidence="1">Multi-pass membrane protein</topology>
    </subcellularLocation>
</comment>
<sequence length="206" mass="23497">MKFTNNLLGLRLKGIKTPRHNRTARLLHWVLAPSFFLLAASGFYIHKPAGAYGFRSMDKARKVHFTAQYFFGFYFLSRLYYAVANRDYRKLFPGTRDIAASPGFFAYEMFLKKKKPYFPKYNPGQKLLFSQMAILFATQLLTGAALYSTGKLQALSRLFGGLQNTRLVHYLAAIALSGIVVGHLYFAFTDSLEKLKSIVTGYFRPK</sequence>
<comment type="caution">
    <text evidence="8">The sequence shown here is derived from an EMBL/GenBank/DDBJ whole genome shotgun (WGS) entry which is preliminary data.</text>
</comment>
<evidence type="ECO:0000256" key="6">
    <source>
        <dbReference type="SAM" id="Phobius"/>
    </source>
</evidence>
<evidence type="ECO:0000256" key="4">
    <source>
        <dbReference type="ARBA" id="ARBA00022989"/>
    </source>
</evidence>
<dbReference type="GO" id="GO:0009055">
    <property type="term" value="F:electron transfer activity"/>
    <property type="evidence" value="ECO:0007669"/>
    <property type="project" value="InterPro"/>
</dbReference>
<dbReference type="PANTHER" id="PTHR30485:SF1">
    <property type="entry name" value="CYTOCHROME YDHU-RELATED"/>
    <property type="match status" value="1"/>
</dbReference>
<feature type="transmembrane region" description="Helical" evidence="6">
    <location>
        <begin position="167"/>
        <end position="188"/>
    </location>
</feature>
<reference evidence="8 9" key="1">
    <citation type="submission" date="2019-07" db="EMBL/GenBank/DDBJ databases">
        <title>Genomic Encyclopedia of Type Strains, Phase I: the one thousand microbial genomes (KMG-I) project.</title>
        <authorList>
            <person name="Kyrpides N."/>
        </authorList>
    </citation>
    <scope>NUCLEOTIDE SEQUENCE [LARGE SCALE GENOMIC DNA]</scope>
    <source>
        <strain evidence="8 9">DSM 6562</strain>
    </source>
</reference>
<dbReference type="EMBL" id="VNHM01000002">
    <property type="protein sequence ID" value="TYO97307.1"/>
    <property type="molecule type" value="Genomic_DNA"/>
</dbReference>
<protein>
    <submittedName>
        <fullName evidence="8">Ni/Fe-hydrogenase b-type cytochrome subunit</fullName>
    </submittedName>
</protein>
<evidence type="ECO:0000313" key="9">
    <source>
        <dbReference type="Proteomes" id="UP000323166"/>
    </source>
</evidence>
<dbReference type="PANTHER" id="PTHR30485">
    <property type="entry name" value="NI/FE-HYDROGENASE 1 B-TYPE CYTOCHROME SUBUNIT"/>
    <property type="match status" value="1"/>
</dbReference>
<evidence type="ECO:0000313" key="8">
    <source>
        <dbReference type="EMBL" id="TYO97307.1"/>
    </source>
</evidence>
<keyword evidence="2" id="KW-1003">Cell membrane</keyword>
<dbReference type="GO" id="GO:0022904">
    <property type="term" value="P:respiratory electron transport chain"/>
    <property type="evidence" value="ECO:0007669"/>
    <property type="project" value="InterPro"/>
</dbReference>
<gene>
    <name evidence="8" type="ORF">LX24_00498</name>
</gene>
<feature type="transmembrane region" description="Helical" evidence="6">
    <location>
        <begin position="127"/>
        <end position="147"/>
    </location>
</feature>
<proteinExistence type="predicted"/>
<evidence type="ECO:0000259" key="7">
    <source>
        <dbReference type="Pfam" id="PF01292"/>
    </source>
</evidence>
<organism evidence="8 9">
    <name type="scientific">Desulfallas thermosapovorans DSM 6562</name>
    <dbReference type="NCBI Taxonomy" id="1121431"/>
    <lineage>
        <taxon>Bacteria</taxon>
        <taxon>Bacillati</taxon>
        <taxon>Bacillota</taxon>
        <taxon>Clostridia</taxon>
        <taxon>Eubacteriales</taxon>
        <taxon>Desulfallaceae</taxon>
        <taxon>Desulfallas</taxon>
    </lineage>
</organism>
<feature type="domain" description="Cytochrome b561 bacterial/Ni-hydrogenase" evidence="7">
    <location>
        <begin position="19"/>
        <end position="201"/>
    </location>
</feature>
<dbReference type="SUPFAM" id="SSF81342">
    <property type="entry name" value="Transmembrane di-heme cytochromes"/>
    <property type="match status" value="1"/>
</dbReference>
<accession>A0A5S4ZWD3</accession>
<dbReference type="Pfam" id="PF01292">
    <property type="entry name" value="Ni_hydr_CYTB"/>
    <property type="match status" value="1"/>
</dbReference>
<dbReference type="InterPro" id="IPR016174">
    <property type="entry name" value="Di-haem_cyt_TM"/>
</dbReference>
<keyword evidence="5 6" id="KW-0472">Membrane</keyword>
<dbReference type="InterPro" id="IPR011577">
    <property type="entry name" value="Cyt_b561_bac/Ni-Hgenase"/>
</dbReference>
<dbReference type="AlphaFoldDB" id="A0A5S4ZWD3"/>
<dbReference type="RefSeq" id="WP_166510556.1">
    <property type="nucleotide sequence ID" value="NZ_VNHM01000002.1"/>
</dbReference>
<dbReference type="Gene3D" id="1.20.950.20">
    <property type="entry name" value="Transmembrane di-heme cytochromes, Chain C"/>
    <property type="match status" value="1"/>
</dbReference>
<evidence type="ECO:0000256" key="3">
    <source>
        <dbReference type="ARBA" id="ARBA00022692"/>
    </source>
</evidence>
<dbReference type="Proteomes" id="UP000323166">
    <property type="component" value="Unassembled WGS sequence"/>
</dbReference>